<evidence type="ECO:0000313" key="2">
    <source>
        <dbReference type="EMBL" id="PZW27957.1"/>
    </source>
</evidence>
<keyword evidence="3" id="KW-1185">Reference proteome</keyword>
<dbReference type="AlphaFoldDB" id="A0A326U6K6"/>
<protein>
    <submittedName>
        <fullName evidence="2">Uncharacterized protein</fullName>
    </submittedName>
</protein>
<sequence length="93" mass="11270">MLFFVFVCFYTLDFVVVYGVPYKVCHAITSFLWLVRVMCYLYVGYGRRNMGTPGGYEYSFQRVWCFLPVFRNVLYRVWFYLELSQERVCFRGS</sequence>
<name>A0A326U6K6_THEHA</name>
<feature type="transmembrane region" description="Helical" evidence="1">
    <location>
        <begin position="27"/>
        <end position="45"/>
    </location>
</feature>
<evidence type="ECO:0000313" key="3">
    <source>
        <dbReference type="Proteomes" id="UP000248806"/>
    </source>
</evidence>
<organism evidence="2 3">
    <name type="scientific">Thermosporothrix hazakensis</name>
    <dbReference type="NCBI Taxonomy" id="644383"/>
    <lineage>
        <taxon>Bacteria</taxon>
        <taxon>Bacillati</taxon>
        <taxon>Chloroflexota</taxon>
        <taxon>Ktedonobacteria</taxon>
        <taxon>Ktedonobacterales</taxon>
        <taxon>Thermosporotrichaceae</taxon>
        <taxon>Thermosporothrix</taxon>
    </lineage>
</organism>
<comment type="caution">
    <text evidence="2">The sequence shown here is derived from an EMBL/GenBank/DDBJ whole genome shotgun (WGS) entry which is preliminary data.</text>
</comment>
<dbReference type="EMBL" id="QKUF01000011">
    <property type="protein sequence ID" value="PZW27957.1"/>
    <property type="molecule type" value="Genomic_DNA"/>
</dbReference>
<keyword evidence="1" id="KW-0812">Transmembrane</keyword>
<gene>
    <name evidence="2" type="ORF">EI42_03335</name>
</gene>
<evidence type="ECO:0000256" key="1">
    <source>
        <dbReference type="SAM" id="Phobius"/>
    </source>
</evidence>
<keyword evidence="1" id="KW-0472">Membrane</keyword>
<reference evidence="2 3" key="1">
    <citation type="submission" date="2018-06" db="EMBL/GenBank/DDBJ databases">
        <title>Genomic Encyclopedia of Archaeal and Bacterial Type Strains, Phase II (KMG-II): from individual species to whole genera.</title>
        <authorList>
            <person name="Goeker M."/>
        </authorList>
    </citation>
    <scope>NUCLEOTIDE SEQUENCE [LARGE SCALE GENOMIC DNA]</scope>
    <source>
        <strain evidence="2 3">ATCC BAA-1881</strain>
    </source>
</reference>
<keyword evidence="1" id="KW-1133">Transmembrane helix</keyword>
<proteinExistence type="predicted"/>
<dbReference type="Proteomes" id="UP000248806">
    <property type="component" value="Unassembled WGS sequence"/>
</dbReference>
<accession>A0A326U6K6</accession>